<evidence type="ECO:0000256" key="4">
    <source>
        <dbReference type="SAM" id="MobiDB-lite"/>
    </source>
</evidence>
<feature type="transmembrane region" description="Helical" evidence="5">
    <location>
        <begin position="7"/>
        <end position="29"/>
    </location>
</feature>
<dbReference type="GO" id="GO:0071555">
    <property type="term" value="P:cell wall organization"/>
    <property type="evidence" value="ECO:0007669"/>
    <property type="project" value="TreeGrafter"/>
</dbReference>
<dbReference type="SUPFAM" id="SSF56601">
    <property type="entry name" value="beta-lactamase/transpeptidase-like"/>
    <property type="match status" value="1"/>
</dbReference>
<dbReference type="GO" id="GO:0008658">
    <property type="term" value="F:penicillin binding"/>
    <property type="evidence" value="ECO:0007669"/>
    <property type="project" value="InterPro"/>
</dbReference>
<evidence type="ECO:0000256" key="5">
    <source>
        <dbReference type="SAM" id="Phobius"/>
    </source>
</evidence>
<dbReference type="PROSITE" id="PS51178">
    <property type="entry name" value="PASTA"/>
    <property type="match status" value="1"/>
</dbReference>
<dbReference type="SUPFAM" id="SSF56519">
    <property type="entry name" value="Penicillin binding protein dimerisation domain"/>
    <property type="match status" value="1"/>
</dbReference>
<dbReference type="Gene3D" id="3.90.1310.10">
    <property type="entry name" value="Penicillin-binding protein 2a (Domain 2)"/>
    <property type="match status" value="1"/>
</dbReference>
<dbReference type="GO" id="GO:0005886">
    <property type="term" value="C:plasma membrane"/>
    <property type="evidence" value="ECO:0007669"/>
    <property type="project" value="TreeGrafter"/>
</dbReference>
<evidence type="ECO:0000259" key="6">
    <source>
        <dbReference type="PROSITE" id="PS51178"/>
    </source>
</evidence>
<dbReference type="EMBL" id="CP041969">
    <property type="protein sequence ID" value="QMV40386.1"/>
    <property type="molecule type" value="Genomic_DNA"/>
</dbReference>
<keyword evidence="5" id="KW-0812">Transmembrane</keyword>
<dbReference type="Pfam" id="PF03793">
    <property type="entry name" value="PASTA"/>
    <property type="match status" value="1"/>
</dbReference>
<evidence type="ECO:0000313" key="8">
    <source>
        <dbReference type="Proteomes" id="UP000515679"/>
    </source>
</evidence>
<dbReference type="PANTHER" id="PTHR30627">
    <property type="entry name" value="PEPTIDOGLYCAN D,D-TRANSPEPTIDASE"/>
    <property type="match status" value="1"/>
</dbReference>
<evidence type="ECO:0000256" key="3">
    <source>
        <dbReference type="ARBA" id="ARBA00023136"/>
    </source>
</evidence>
<evidence type="ECO:0000256" key="2">
    <source>
        <dbReference type="ARBA" id="ARBA00007171"/>
    </source>
</evidence>
<dbReference type="Pfam" id="PF00905">
    <property type="entry name" value="Transpeptidase"/>
    <property type="match status" value="1"/>
</dbReference>
<proteinExistence type="inferred from homology"/>
<dbReference type="InterPro" id="IPR036138">
    <property type="entry name" value="PBP_dimer_sf"/>
</dbReference>
<dbReference type="SMART" id="SM00740">
    <property type="entry name" value="PASTA"/>
    <property type="match status" value="1"/>
</dbReference>
<reference evidence="7 8" key="1">
    <citation type="submission" date="2019-07" db="EMBL/GenBank/DDBJ databases">
        <authorList>
            <person name="Kim J.K."/>
            <person name="Cheong H.-M."/>
            <person name="Choi Y."/>
            <person name="Hwang K.J."/>
            <person name="Lee S."/>
            <person name="Choi C."/>
        </authorList>
    </citation>
    <scope>NUCLEOTIDE SEQUENCE [LARGE SCALE GENOMIC DNA]</scope>
    <source>
        <strain evidence="7 8">KS 22</strain>
    </source>
</reference>
<name>A0A7G5BTV2_9BACL</name>
<dbReference type="KEGG" id="cchl:FPL14_03610"/>
<gene>
    <name evidence="7" type="ORF">FPL14_03610</name>
</gene>
<dbReference type="InterPro" id="IPR001460">
    <property type="entry name" value="PCN-bd_Tpept"/>
</dbReference>
<dbReference type="InterPro" id="IPR005311">
    <property type="entry name" value="PBP_dimer"/>
</dbReference>
<keyword evidence="3 5" id="KW-0472">Membrane</keyword>
<evidence type="ECO:0000256" key="1">
    <source>
        <dbReference type="ARBA" id="ARBA00004370"/>
    </source>
</evidence>
<dbReference type="InterPro" id="IPR050515">
    <property type="entry name" value="Beta-lactam/transpept"/>
</dbReference>
<sequence length="759" mass="83397">MTKRIKLRTLLAGGIFTLLFVGLIIRIYWVQVVKADFWTEQAMKTWMTSETIRQERGKLLDRDGKVLAADALAYTVAVGPKRIAELEAEHPEWKLTDRIVSKLHIVLGTPESDLREFIASKKADGITYRDQREIRPEGWKVDKATKDRLAAFRDEIRKLTGVKNDVGLYFMEEQKRYYPNGPLASHILGYEDKDGKAIYGLEKKLNDELSGTPGFIKYQKDGARVQLPNGEVEYKQAVDGKDVTLTIDKDIQYYIEDALRRGYEQYKPISITAIAADPETMEILGMASLPDYNPNTYWDFKDQNVFRDNAIQSLYEPGSTFKIVTLAGAVEEGLFNPNDFYKSGSIKYSQKDRPIKDHNGVGWGEISYLDGLKHSSNVAFVKLGYEMLRKEKLTKYINDFGFGQKTGIELPNEVSRPFSLDYPSEVATAAFGQGKVLVTPIQQVAAVAAVANGGKLLQPHIVKSISDPNTGEKTLTEPKVIRQVISAETSRKVGEYLETVVSDQLIGTGKLAYIPGYRIAGKTGTAQKVTKTEDNKSGYSKEKYVVSFIGYAPVEKPKVVLYVVVDEPQIANAGGGSVAGPIFKEIMGKSLLHLGIEPNLPKTEEAASSASTTTGKDVEITSSVPDVSGLTVAQARQQLQQRSFPVGVLGKGSKVLQQLPKGGSVLPASQRIYLLTDTKPGNVPDLTGLSLRDALEMCSLLKVVATVEGQGYVTGQKAVKVDGKWILQLTLSPHGQAVEPPAETSEDSSEDSSQAPPEG</sequence>
<feature type="domain" description="PASTA" evidence="6">
    <location>
        <begin position="621"/>
        <end position="678"/>
    </location>
</feature>
<dbReference type="PANTHER" id="PTHR30627:SF26">
    <property type="entry name" value="PENICILLIN-BINDING PROTEIN 2B"/>
    <property type="match status" value="1"/>
</dbReference>
<feature type="region of interest" description="Disordered" evidence="4">
    <location>
        <begin position="732"/>
        <end position="759"/>
    </location>
</feature>
<dbReference type="Proteomes" id="UP000515679">
    <property type="component" value="Chromosome"/>
</dbReference>
<protein>
    <submittedName>
        <fullName evidence="7">PASTA domain-containing protein</fullName>
    </submittedName>
</protein>
<dbReference type="InterPro" id="IPR012338">
    <property type="entry name" value="Beta-lactam/transpept-like"/>
</dbReference>
<dbReference type="RefSeq" id="WP_182301741.1">
    <property type="nucleotide sequence ID" value="NZ_CP041969.1"/>
</dbReference>
<organism evidence="7 8">
    <name type="scientific">Cohnella cholangitidis</name>
    <dbReference type="NCBI Taxonomy" id="2598458"/>
    <lineage>
        <taxon>Bacteria</taxon>
        <taxon>Bacillati</taxon>
        <taxon>Bacillota</taxon>
        <taxon>Bacilli</taxon>
        <taxon>Bacillales</taxon>
        <taxon>Paenibacillaceae</taxon>
        <taxon>Cohnella</taxon>
    </lineage>
</organism>
<dbReference type="Gene3D" id="3.40.710.10">
    <property type="entry name" value="DD-peptidase/beta-lactamase superfamily"/>
    <property type="match status" value="1"/>
</dbReference>
<dbReference type="InterPro" id="IPR005543">
    <property type="entry name" value="PASTA_dom"/>
</dbReference>
<dbReference type="Pfam" id="PF03717">
    <property type="entry name" value="PBP_dimer"/>
    <property type="match status" value="1"/>
</dbReference>
<keyword evidence="8" id="KW-1185">Reference proteome</keyword>
<keyword evidence="5" id="KW-1133">Transmembrane helix</keyword>
<dbReference type="AlphaFoldDB" id="A0A7G5BTV2"/>
<dbReference type="SUPFAM" id="SSF54184">
    <property type="entry name" value="Penicillin-binding protein 2x (pbp-2x), c-terminal domain"/>
    <property type="match status" value="2"/>
</dbReference>
<accession>A0A7G5BTV2</accession>
<comment type="similarity">
    <text evidence="2">Belongs to the transpeptidase family.</text>
</comment>
<evidence type="ECO:0000313" key="7">
    <source>
        <dbReference type="EMBL" id="QMV40386.1"/>
    </source>
</evidence>
<comment type="subcellular location">
    <subcellularLocation>
        <location evidence="1">Membrane</location>
    </subcellularLocation>
</comment>